<dbReference type="Gene3D" id="1.10.287.500">
    <property type="entry name" value="Helix hairpin bin"/>
    <property type="match status" value="1"/>
</dbReference>
<dbReference type="InterPro" id="IPR007439">
    <property type="entry name" value="Chemotax_Pase_CheZ"/>
</dbReference>
<dbReference type="Proteomes" id="UP001161405">
    <property type="component" value="Unassembled WGS sequence"/>
</dbReference>
<evidence type="ECO:0000313" key="1">
    <source>
        <dbReference type="EMBL" id="GLQ17738.1"/>
    </source>
</evidence>
<sequence length="212" mass="23859">MSAAEAIDSPMIDQREELEARSDNAIPLREVIAMAEKVTSALKPLVRSLDKSMYRELKEMLDCIEELRGDLSKVDPDDIFSRRIPEMGRELSAIVSATEVATNSIMNIAEQVMDADKSDPATYAKFVEQHMLAIFEACTFQDLTGQRVTRVIQTIEVIEERIEVLCRMIENNQITPNAPRVSDTEKRNRARLVKGPANEGEGINQDQVDAMF</sequence>
<proteinExistence type="predicted"/>
<protein>
    <recommendedName>
        <fullName evidence="3">Chemotaxis protein CheZ</fullName>
    </recommendedName>
</protein>
<evidence type="ECO:0000313" key="2">
    <source>
        <dbReference type="Proteomes" id="UP001161405"/>
    </source>
</evidence>
<name>A0ABQ5UT42_9HYPH</name>
<dbReference type="RefSeq" id="WP_284364112.1">
    <property type="nucleotide sequence ID" value="NZ_BSNI01000002.1"/>
</dbReference>
<gene>
    <name evidence="1" type="ORF">GCM10007879_19870</name>
</gene>
<evidence type="ECO:0008006" key="3">
    <source>
        <dbReference type="Google" id="ProtNLM"/>
    </source>
</evidence>
<comment type="caution">
    <text evidence="1">The sequence shown here is derived from an EMBL/GenBank/DDBJ whole genome shotgun (WGS) entry which is preliminary data.</text>
</comment>
<reference evidence="1" key="2">
    <citation type="submission" date="2023-01" db="EMBL/GenBank/DDBJ databases">
        <title>Draft genome sequence of Maritalea porphyrae strain NBRC 107169.</title>
        <authorList>
            <person name="Sun Q."/>
            <person name="Mori K."/>
        </authorList>
    </citation>
    <scope>NUCLEOTIDE SEQUENCE</scope>
    <source>
        <strain evidence="1">NBRC 107169</strain>
    </source>
</reference>
<reference evidence="1" key="1">
    <citation type="journal article" date="2014" name="Int. J. Syst. Evol. Microbiol.">
        <title>Complete genome of a new Firmicutes species belonging to the dominant human colonic microbiota ('Ruminococcus bicirculans') reveals two chromosomes and a selective capacity to utilize plant glucans.</title>
        <authorList>
            <consortium name="NISC Comparative Sequencing Program"/>
            <person name="Wegmann U."/>
            <person name="Louis P."/>
            <person name="Goesmann A."/>
            <person name="Henrissat B."/>
            <person name="Duncan S.H."/>
            <person name="Flint H.J."/>
        </authorList>
    </citation>
    <scope>NUCLEOTIDE SEQUENCE</scope>
    <source>
        <strain evidence="1">NBRC 107169</strain>
    </source>
</reference>
<organism evidence="1 2">
    <name type="scientific">Maritalea porphyrae</name>
    <dbReference type="NCBI Taxonomy" id="880732"/>
    <lineage>
        <taxon>Bacteria</taxon>
        <taxon>Pseudomonadati</taxon>
        <taxon>Pseudomonadota</taxon>
        <taxon>Alphaproteobacteria</taxon>
        <taxon>Hyphomicrobiales</taxon>
        <taxon>Devosiaceae</taxon>
        <taxon>Maritalea</taxon>
    </lineage>
</organism>
<accession>A0ABQ5UT42</accession>
<dbReference type="Pfam" id="PF04344">
    <property type="entry name" value="CheZ"/>
    <property type="match status" value="1"/>
</dbReference>
<dbReference type="SUPFAM" id="SSF75708">
    <property type="entry name" value="Chemotaxis phosphatase CheZ"/>
    <property type="match status" value="1"/>
</dbReference>
<dbReference type="EMBL" id="BSNI01000002">
    <property type="protein sequence ID" value="GLQ17738.1"/>
    <property type="molecule type" value="Genomic_DNA"/>
</dbReference>
<keyword evidence="2" id="KW-1185">Reference proteome</keyword>